<proteinExistence type="predicted"/>
<comment type="caution">
    <text evidence="2">The sequence shown here is derived from an EMBL/GenBank/DDBJ whole genome shotgun (WGS) entry which is preliminary data.</text>
</comment>
<sequence length="148" mass="16472">MGDRHYMAQVNKLPAKKQTKCPAAEVLFFCFKTKKVVMVNRILTVVSLSLDANLLRDVPNQPDPAIQPNQACCVKPSLNGNSNSMTSNCLNLRRIREQRLFSAAVAARILKLSALANQGLALNTLINPLTPLLVSLILAGIWWWRTEF</sequence>
<protein>
    <submittedName>
        <fullName evidence="2">Uncharacterized protein</fullName>
    </submittedName>
</protein>
<dbReference type="EMBL" id="JBCGBO010000024">
    <property type="protein sequence ID" value="KAK9182943.1"/>
    <property type="molecule type" value="Genomic_DNA"/>
</dbReference>
<keyword evidence="1" id="KW-0812">Transmembrane</keyword>
<feature type="transmembrane region" description="Helical" evidence="1">
    <location>
        <begin position="125"/>
        <end position="144"/>
    </location>
</feature>
<evidence type="ECO:0000313" key="3">
    <source>
        <dbReference type="Proteomes" id="UP001428341"/>
    </source>
</evidence>
<evidence type="ECO:0000256" key="1">
    <source>
        <dbReference type="SAM" id="Phobius"/>
    </source>
</evidence>
<dbReference type="Proteomes" id="UP001428341">
    <property type="component" value="Unassembled WGS sequence"/>
</dbReference>
<name>A0AAP0QC29_9ROSI</name>
<keyword evidence="1" id="KW-0472">Membrane</keyword>
<dbReference type="AlphaFoldDB" id="A0AAP0QC29"/>
<evidence type="ECO:0000313" key="2">
    <source>
        <dbReference type="EMBL" id="KAK9182943.1"/>
    </source>
</evidence>
<gene>
    <name evidence="2" type="ORF">WN944_026091</name>
</gene>
<organism evidence="2 3">
    <name type="scientific">Citrus x changshan-huyou</name>
    <dbReference type="NCBI Taxonomy" id="2935761"/>
    <lineage>
        <taxon>Eukaryota</taxon>
        <taxon>Viridiplantae</taxon>
        <taxon>Streptophyta</taxon>
        <taxon>Embryophyta</taxon>
        <taxon>Tracheophyta</taxon>
        <taxon>Spermatophyta</taxon>
        <taxon>Magnoliopsida</taxon>
        <taxon>eudicotyledons</taxon>
        <taxon>Gunneridae</taxon>
        <taxon>Pentapetalae</taxon>
        <taxon>rosids</taxon>
        <taxon>malvids</taxon>
        <taxon>Sapindales</taxon>
        <taxon>Rutaceae</taxon>
        <taxon>Aurantioideae</taxon>
        <taxon>Citrus</taxon>
    </lineage>
</organism>
<keyword evidence="1" id="KW-1133">Transmembrane helix</keyword>
<keyword evidence="3" id="KW-1185">Reference proteome</keyword>
<accession>A0AAP0QC29</accession>
<reference evidence="2 3" key="1">
    <citation type="submission" date="2024-05" db="EMBL/GenBank/DDBJ databases">
        <title>Haplotype-resolved chromosome-level genome assembly of Huyou (Citrus changshanensis).</title>
        <authorList>
            <person name="Miao C."/>
            <person name="Chen W."/>
            <person name="Wu Y."/>
            <person name="Wang L."/>
            <person name="Zhao S."/>
            <person name="Grierson D."/>
            <person name="Xu C."/>
            <person name="Chen K."/>
        </authorList>
    </citation>
    <scope>NUCLEOTIDE SEQUENCE [LARGE SCALE GENOMIC DNA]</scope>
    <source>
        <strain evidence="2">01-14</strain>
        <tissue evidence="2">Leaf</tissue>
    </source>
</reference>